<evidence type="ECO:0000313" key="3">
    <source>
        <dbReference type="Proteomes" id="UP000266743"/>
    </source>
</evidence>
<reference evidence="2 3" key="1">
    <citation type="submission" date="2018-09" db="EMBL/GenBank/DDBJ databases">
        <title>whole genome sequence of T. equiperdum IVM-t1 strain.</title>
        <authorList>
            <person name="Suganuma K."/>
        </authorList>
    </citation>
    <scope>NUCLEOTIDE SEQUENCE [LARGE SCALE GENOMIC DNA]</scope>
    <source>
        <strain evidence="2 3">IVM-t1</strain>
    </source>
</reference>
<evidence type="ECO:0000313" key="2">
    <source>
        <dbReference type="EMBL" id="RHW72699.1"/>
    </source>
</evidence>
<sequence length="234" mass="25013">MAGPLTLLLLTTMRKIVSANTPGYDAAGSKATKSCDEIRYLLGVAGRIRQEADQNAKIADQMQTVATALKLAASMHQQPLRRAAFTARAITRAKAAAQAATAAVIANRKLHEAATPLAIRVHRTIIMRTLRIAKMTTGPAAEAANMEGKTQGHPQDTTVTTINQEQLTFIHNTDNCSINDLSRGNTIVSSNINHHAIYKLKLVDDNAITQAVITLKTARKNPTTGATAITTKPG</sequence>
<dbReference type="EMBL" id="QSBY01000004">
    <property type="protein sequence ID" value="RHW72699.1"/>
    <property type="molecule type" value="Genomic_DNA"/>
</dbReference>
<accession>A0A3L6L7S1</accession>
<organism evidence="2 3">
    <name type="scientific">Trypanosoma brucei equiperdum</name>
    <dbReference type="NCBI Taxonomy" id="630700"/>
    <lineage>
        <taxon>Eukaryota</taxon>
        <taxon>Discoba</taxon>
        <taxon>Euglenozoa</taxon>
        <taxon>Kinetoplastea</taxon>
        <taxon>Metakinetoplastina</taxon>
        <taxon>Trypanosomatida</taxon>
        <taxon>Trypanosomatidae</taxon>
        <taxon>Trypanosoma</taxon>
    </lineage>
</organism>
<feature type="chain" id="PRO_5017989845" description="Variant surface glycoprotein" evidence="1">
    <location>
        <begin position="20"/>
        <end position="234"/>
    </location>
</feature>
<keyword evidence="1" id="KW-0732">Signal</keyword>
<dbReference type="AlphaFoldDB" id="A0A3L6L7S1"/>
<proteinExistence type="predicted"/>
<evidence type="ECO:0008006" key="4">
    <source>
        <dbReference type="Google" id="ProtNLM"/>
    </source>
</evidence>
<evidence type="ECO:0000256" key="1">
    <source>
        <dbReference type="SAM" id="SignalP"/>
    </source>
</evidence>
<dbReference type="Proteomes" id="UP000266743">
    <property type="component" value="Chromosome 4"/>
</dbReference>
<name>A0A3L6L7S1_9TRYP</name>
<comment type="caution">
    <text evidence="2">The sequence shown here is derived from an EMBL/GenBank/DDBJ whole genome shotgun (WGS) entry which is preliminary data.</text>
</comment>
<protein>
    <recommendedName>
        <fullName evidence="4">Variant surface glycoprotein</fullName>
    </recommendedName>
</protein>
<feature type="signal peptide" evidence="1">
    <location>
        <begin position="1"/>
        <end position="19"/>
    </location>
</feature>
<gene>
    <name evidence="2" type="ORF">DPX39_040087900</name>
</gene>